<gene>
    <name evidence="2" type="ORF">C7B77_06965</name>
</gene>
<dbReference type="AlphaFoldDB" id="A0A2T1GJ89"/>
<feature type="signal peptide" evidence="1">
    <location>
        <begin position="1"/>
        <end position="27"/>
    </location>
</feature>
<dbReference type="OrthoDB" id="464425at2"/>
<dbReference type="EMBL" id="PVWO01000060">
    <property type="protein sequence ID" value="PSB57819.1"/>
    <property type="molecule type" value="Genomic_DNA"/>
</dbReference>
<dbReference type="RefSeq" id="WP_106301987.1">
    <property type="nucleotide sequence ID" value="NZ_PVWO01000060.1"/>
</dbReference>
<evidence type="ECO:0008006" key="4">
    <source>
        <dbReference type="Google" id="ProtNLM"/>
    </source>
</evidence>
<dbReference type="Proteomes" id="UP000238937">
    <property type="component" value="Unassembled WGS sequence"/>
</dbReference>
<feature type="chain" id="PRO_5015754056" description="DUF4783 domain-containing protein" evidence="1">
    <location>
        <begin position="28"/>
        <end position="155"/>
    </location>
</feature>
<evidence type="ECO:0000313" key="2">
    <source>
        <dbReference type="EMBL" id="PSB57819.1"/>
    </source>
</evidence>
<evidence type="ECO:0000256" key="1">
    <source>
        <dbReference type="SAM" id="SignalP"/>
    </source>
</evidence>
<sequence length="155" mass="16809">MTFFKYSLNLALLSLLTCAGLAAPALATADSDNSIRNAQFEGTVDRFGRSRQIKGDVTSTDDLADFRQFLLTGKASLRITGEGIAPNGGRTDLKLVRDFNNNGKVDSGEVIVRSSGSFSYSLATKNLLPGNYIVIIESRNLNANKIKYQVTIDPQ</sequence>
<protein>
    <recommendedName>
        <fullName evidence="4">DUF4783 domain-containing protein</fullName>
    </recommendedName>
</protein>
<comment type="caution">
    <text evidence="2">The sequence shown here is derived from an EMBL/GenBank/DDBJ whole genome shotgun (WGS) entry which is preliminary data.</text>
</comment>
<keyword evidence="1" id="KW-0732">Signal</keyword>
<keyword evidence="3" id="KW-1185">Reference proteome</keyword>
<evidence type="ECO:0000313" key="3">
    <source>
        <dbReference type="Proteomes" id="UP000238937"/>
    </source>
</evidence>
<organism evidence="2 3">
    <name type="scientific">Chamaesiphon polymorphus CCALA 037</name>
    <dbReference type="NCBI Taxonomy" id="2107692"/>
    <lineage>
        <taxon>Bacteria</taxon>
        <taxon>Bacillati</taxon>
        <taxon>Cyanobacteriota</taxon>
        <taxon>Cyanophyceae</taxon>
        <taxon>Gomontiellales</taxon>
        <taxon>Chamaesiphonaceae</taxon>
        <taxon>Chamaesiphon</taxon>
    </lineage>
</organism>
<proteinExistence type="predicted"/>
<reference evidence="2 3" key="1">
    <citation type="submission" date="2018-03" db="EMBL/GenBank/DDBJ databases">
        <title>The ancient ancestry and fast evolution of plastids.</title>
        <authorList>
            <person name="Moore K.R."/>
            <person name="Magnabosco C."/>
            <person name="Momper L."/>
            <person name="Gold D.A."/>
            <person name="Bosak T."/>
            <person name="Fournier G.P."/>
        </authorList>
    </citation>
    <scope>NUCLEOTIDE SEQUENCE [LARGE SCALE GENOMIC DNA]</scope>
    <source>
        <strain evidence="2 3">CCALA 037</strain>
    </source>
</reference>
<accession>A0A2T1GJ89</accession>
<name>A0A2T1GJ89_9CYAN</name>